<evidence type="ECO:0000313" key="2">
    <source>
        <dbReference type="Proteomes" id="UP000239469"/>
    </source>
</evidence>
<organism evidence="1 2">
    <name type="scientific">Chromobacterium amazonense</name>
    <dbReference type="NCBI Taxonomy" id="1382803"/>
    <lineage>
        <taxon>Bacteria</taxon>
        <taxon>Pseudomonadati</taxon>
        <taxon>Pseudomonadota</taxon>
        <taxon>Betaproteobacteria</taxon>
        <taxon>Neisseriales</taxon>
        <taxon>Chromobacteriaceae</taxon>
        <taxon>Chromobacterium</taxon>
    </lineage>
</organism>
<sequence length="154" mass="16229">MMTLATLSQAGHNPRVLFNSGTRGESRNTKADDAAKAVFLRPQYATRTPSSMAGRGGEPSGYRFLSAGLSTPSCARHPRLRAGSGSKPTKEAITMPKLSRALSRLFPAVRHPIAHFPLEAEAVNYARTYLAQTGRAVAVSPTAQGYAVMAGGAA</sequence>
<dbReference type="EMBL" id="MTBD01000006">
    <property type="protein sequence ID" value="PRP71965.1"/>
    <property type="molecule type" value="Genomic_DNA"/>
</dbReference>
<dbReference type="Proteomes" id="UP000239469">
    <property type="component" value="Unassembled WGS sequence"/>
</dbReference>
<accession>A0A2S9X8C9</accession>
<evidence type="ECO:0000313" key="1">
    <source>
        <dbReference type="EMBL" id="PRP71965.1"/>
    </source>
</evidence>
<name>A0A2S9X8C9_9NEIS</name>
<comment type="caution">
    <text evidence="1">The sequence shown here is derived from an EMBL/GenBank/DDBJ whole genome shotgun (WGS) entry which is preliminary data.</text>
</comment>
<proteinExistence type="predicted"/>
<dbReference type="AlphaFoldDB" id="A0A2S9X8C9"/>
<gene>
    <name evidence="1" type="ORF">BUE93_03465</name>
</gene>
<reference evidence="1 2" key="1">
    <citation type="submission" date="2017-01" db="EMBL/GenBank/DDBJ databases">
        <title>New insights into the genetic diversity of Chromobacterium isolated from tropical freshwater lake.</title>
        <authorList>
            <person name="Santos A.B."/>
            <person name="Nascimento A.M."/>
            <person name="Da Silva P.C."/>
        </authorList>
    </citation>
    <scope>NUCLEOTIDE SEQUENCE [LARGE SCALE GENOMIC DNA]</scope>
    <source>
        <strain evidence="1 2">56AF</strain>
    </source>
</reference>
<protein>
    <submittedName>
        <fullName evidence="1">Uncharacterized protein</fullName>
    </submittedName>
</protein>